<accession>A0AB34G7H7</accession>
<dbReference type="EMBL" id="JAIQCJ010002683">
    <property type="protein sequence ID" value="KAJ8775438.1"/>
    <property type="molecule type" value="Genomic_DNA"/>
</dbReference>
<feature type="compositionally biased region" description="Basic and acidic residues" evidence="1">
    <location>
        <begin position="49"/>
        <end position="58"/>
    </location>
</feature>
<proteinExistence type="predicted"/>
<feature type="region of interest" description="Disordered" evidence="1">
    <location>
        <begin position="37"/>
        <end position="63"/>
    </location>
</feature>
<dbReference type="AlphaFoldDB" id="A0AB34G7H7"/>
<name>A0AB34G7H7_ESCRO</name>
<evidence type="ECO:0000256" key="1">
    <source>
        <dbReference type="SAM" id="MobiDB-lite"/>
    </source>
</evidence>
<dbReference type="Proteomes" id="UP001159641">
    <property type="component" value="Unassembled WGS sequence"/>
</dbReference>
<evidence type="ECO:0000313" key="3">
    <source>
        <dbReference type="Proteomes" id="UP001159641"/>
    </source>
</evidence>
<keyword evidence="3" id="KW-1185">Reference proteome</keyword>
<reference evidence="2 3" key="1">
    <citation type="submission" date="2022-11" db="EMBL/GenBank/DDBJ databases">
        <title>Whole genome sequence of Eschrichtius robustus ER-17-0199.</title>
        <authorList>
            <person name="Bruniche-Olsen A."/>
            <person name="Black A.N."/>
            <person name="Fields C.J."/>
            <person name="Walden K."/>
            <person name="Dewoody J.A."/>
        </authorList>
    </citation>
    <scope>NUCLEOTIDE SEQUENCE [LARGE SCALE GENOMIC DNA]</scope>
    <source>
        <strain evidence="2">ER-17-0199</strain>
        <tissue evidence="2">Blubber</tissue>
    </source>
</reference>
<sequence length="155" mass="16466">MCFGGSRNLERVLPQWNGRVGLAHPVCPSLAFELLGSPASGPSPPKGRQAAEREHGQRPDLLPGAQAGRLCHVLSSPQPSRPFSPALDQSAVDQAVESALLQTRLSSLHPLLCLLCSGLVAGPEPVGRHPVAGRAVPANSLQLEKEHSRSSIWHF</sequence>
<evidence type="ECO:0000313" key="2">
    <source>
        <dbReference type="EMBL" id="KAJ8775438.1"/>
    </source>
</evidence>
<gene>
    <name evidence="2" type="ORF">J1605_016380</name>
</gene>
<protein>
    <submittedName>
        <fullName evidence="2">Uncharacterized protein</fullName>
    </submittedName>
</protein>
<comment type="caution">
    <text evidence="2">The sequence shown here is derived from an EMBL/GenBank/DDBJ whole genome shotgun (WGS) entry which is preliminary data.</text>
</comment>
<organism evidence="2 3">
    <name type="scientific">Eschrichtius robustus</name>
    <name type="common">California gray whale</name>
    <name type="synonym">Eschrichtius gibbosus</name>
    <dbReference type="NCBI Taxonomy" id="9764"/>
    <lineage>
        <taxon>Eukaryota</taxon>
        <taxon>Metazoa</taxon>
        <taxon>Chordata</taxon>
        <taxon>Craniata</taxon>
        <taxon>Vertebrata</taxon>
        <taxon>Euteleostomi</taxon>
        <taxon>Mammalia</taxon>
        <taxon>Eutheria</taxon>
        <taxon>Laurasiatheria</taxon>
        <taxon>Artiodactyla</taxon>
        <taxon>Whippomorpha</taxon>
        <taxon>Cetacea</taxon>
        <taxon>Mysticeti</taxon>
        <taxon>Eschrichtiidae</taxon>
        <taxon>Eschrichtius</taxon>
    </lineage>
</organism>